<accession>A0ABR8QIF7</accession>
<dbReference type="Proteomes" id="UP000604241">
    <property type="component" value="Unassembled WGS sequence"/>
</dbReference>
<feature type="domain" description="Glycosyl transferase family 1" evidence="2">
    <location>
        <begin position="459"/>
        <end position="604"/>
    </location>
</feature>
<dbReference type="Pfam" id="PF00534">
    <property type="entry name" value="Glycos_transf_1"/>
    <property type="match status" value="1"/>
</dbReference>
<evidence type="ECO:0000256" key="1">
    <source>
        <dbReference type="ARBA" id="ARBA00022679"/>
    </source>
</evidence>
<dbReference type="PANTHER" id="PTHR46401:SF2">
    <property type="entry name" value="GLYCOSYLTRANSFERASE WBBK-RELATED"/>
    <property type="match status" value="1"/>
</dbReference>
<dbReference type="PANTHER" id="PTHR46401">
    <property type="entry name" value="GLYCOSYLTRANSFERASE WBBK-RELATED"/>
    <property type="match status" value="1"/>
</dbReference>
<dbReference type="RefSeq" id="WP_191784861.1">
    <property type="nucleotide sequence ID" value="NZ_JACSQV010000023.1"/>
</dbReference>
<dbReference type="SUPFAM" id="SSF53756">
    <property type="entry name" value="UDP-Glycosyltransferase/glycogen phosphorylase"/>
    <property type="match status" value="1"/>
</dbReference>
<dbReference type="Gene3D" id="3.40.50.2000">
    <property type="entry name" value="Glycogen Phosphorylase B"/>
    <property type="match status" value="2"/>
</dbReference>
<evidence type="ECO:0000259" key="2">
    <source>
        <dbReference type="Pfam" id="PF00534"/>
    </source>
</evidence>
<organism evidence="3 4">
    <name type="scientific">Cellulomonas avistercoris</name>
    <dbReference type="NCBI Taxonomy" id="2762242"/>
    <lineage>
        <taxon>Bacteria</taxon>
        <taxon>Bacillati</taxon>
        <taxon>Actinomycetota</taxon>
        <taxon>Actinomycetes</taxon>
        <taxon>Micrococcales</taxon>
        <taxon>Cellulomonadaceae</taxon>
        <taxon>Cellulomonas</taxon>
    </lineage>
</organism>
<dbReference type="EMBL" id="JACSQV010000023">
    <property type="protein sequence ID" value="MBD7920217.1"/>
    <property type="molecule type" value="Genomic_DNA"/>
</dbReference>
<sequence>MNERATDSGTAALALLSWSGPVTGWAPTVQSLRRAALPVRMLVEPAAVATAEELYGGVGVEVVAASPAEALNAAVAQGWRSVLVVTSPVVLPPDPLGPALALLADDIRVATVSFLTNHGGHLSFPRRNHPDGIVLNGHDEASLTRALRDVPADAGVPLLVPGGSAVLVSAAVVRAFGGLDPACPRVDTALIDLALRCARRGLRNLLDASTFVVRPMQHGDVTEPHRDDEQRAWLHARHHLFPEAFDEDVRDERTPLADALALRRAHVMGLRVMLEASCLGPHEMGTQVATLAQVAALARHPRVREVVVATPGGVVPDYARATLDLPGVTVVALDGLSVTDATGLDVLHRPYQPDGPLPIEEWRAAARRIVLTVQDLVAYDNGHYHLNAWWWSRYRRAMRDAVGGSDAVVTISHDVARAVRAAGLPVAPHAVCVIENGTDHLRRADAVPVPPAELDGEAAGDPFLLVLGATYAHKNRDLAVRAWQLLREKHPDLRLVLAGFVVPLGGTRDEEVLALLGDDEAPTFLPDVTTAERDWLLEHAEVVLYPTSGEGFGLVPFEAAVFGTPTVFVGFGPLAELLPHVPVVAGDWSPQSIADAVDALVSDPSVGRAQVAAVESDGARLTWERFADELVDLYFDALARPATWSRPAGEDQ</sequence>
<evidence type="ECO:0000313" key="3">
    <source>
        <dbReference type="EMBL" id="MBD7920217.1"/>
    </source>
</evidence>
<dbReference type="InterPro" id="IPR001296">
    <property type="entry name" value="Glyco_trans_1"/>
</dbReference>
<proteinExistence type="predicted"/>
<dbReference type="InterPro" id="IPR029044">
    <property type="entry name" value="Nucleotide-diphossugar_trans"/>
</dbReference>
<gene>
    <name evidence="3" type="ORF">H9657_18245</name>
</gene>
<keyword evidence="1" id="KW-0808">Transferase</keyword>
<keyword evidence="4" id="KW-1185">Reference proteome</keyword>
<name>A0ABR8QIF7_9CELL</name>
<protein>
    <submittedName>
        <fullName evidence="3">Glycosyltransferase</fullName>
    </submittedName>
</protein>
<comment type="caution">
    <text evidence="3">The sequence shown here is derived from an EMBL/GenBank/DDBJ whole genome shotgun (WGS) entry which is preliminary data.</text>
</comment>
<dbReference type="SUPFAM" id="SSF53448">
    <property type="entry name" value="Nucleotide-diphospho-sugar transferases"/>
    <property type="match status" value="1"/>
</dbReference>
<evidence type="ECO:0000313" key="4">
    <source>
        <dbReference type="Proteomes" id="UP000604241"/>
    </source>
</evidence>
<reference evidence="3 4" key="1">
    <citation type="submission" date="2020-08" db="EMBL/GenBank/DDBJ databases">
        <title>A Genomic Blueprint of the Chicken Gut Microbiome.</title>
        <authorList>
            <person name="Gilroy R."/>
            <person name="Ravi A."/>
            <person name="Getino M."/>
            <person name="Pursley I."/>
            <person name="Horton D.L."/>
            <person name="Alikhan N.-F."/>
            <person name="Baker D."/>
            <person name="Gharbi K."/>
            <person name="Hall N."/>
            <person name="Watson M."/>
            <person name="Adriaenssens E.M."/>
            <person name="Foster-Nyarko E."/>
            <person name="Jarju S."/>
            <person name="Secka A."/>
            <person name="Antonio M."/>
            <person name="Oren A."/>
            <person name="Chaudhuri R."/>
            <person name="La Ragione R.M."/>
            <person name="Hildebrand F."/>
            <person name="Pallen M.J."/>
        </authorList>
    </citation>
    <scope>NUCLEOTIDE SEQUENCE [LARGE SCALE GENOMIC DNA]</scope>
    <source>
        <strain evidence="3 4">Sa3CUA2</strain>
    </source>
</reference>